<protein>
    <submittedName>
        <fullName evidence="1">Uncharacterized protein</fullName>
    </submittedName>
</protein>
<proteinExistence type="predicted"/>
<evidence type="ECO:0000313" key="1">
    <source>
        <dbReference type="EnsemblMetazoa" id="GPAI042905-PA"/>
    </source>
</evidence>
<dbReference type="Proteomes" id="UP000092445">
    <property type="component" value="Unassembled WGS sequence"/>
</dbReference>
<accession>A0A1B0AE73</accession>
<dbReference type="EnsemblMetazoa" id="GPAI042905-RA">
    <property type="protein sequence ID" value="GPAI042905-PA"/>
    <property type="gene ID" value="GPAI042905"/>
</dbReference>
<sequence length="104" mass="11545">MKNILMTVGTVPKPKRGAQLSTRQQQTGKIPKSVIVACVQPFDNNMGDEEDIDQSLHMYVYVAALAVMWSSSSSSVNLAVIAPFEFCPFGNTSKFLLVFYEFFS</sequence>
<name>A0A1B0AE73_GLOPL</name>
<organism evidence="1 2">
    <name type="scientific">Glossina pallidipes</name>
    <name type="common">Tsetse fly</name>
    <dbReference type="NCBI Taxonomy" id="7398"/>
    <lineage>
        <taxon>Eukaryota</taxon>
        <taxon>Metazoa</taxon>
        <taxon>Ecdysozoa</taxon>
        <taxon>Arthropoda</taxon>
        <taxon>Hexapoda</taxon>
        <taxon>Insecta</taxon>
        <taxon>Pterygota</taxon>
        <taxon>Neoptera</taxon>
        <taxon>Endopterygota</taxon>
        <taxon>Diptera</taxon>
        <taxon>Brachycera</taxon>
        <taxon>Muscomorpha</taxon>
        <taxon>Hippoboscoidea</taxon>
        <taxon>Glossinidae</taxon>
        <taxon>Glossina</taxon>
    </lineage>
</organism>
<reference evidence="2" key="1">
    <citation type="submission" date="2014-03" db="EMBL/GenBank/DDBJ databases">
        <authorList>
            <person name="Aksoy S."/>
            <person name="Warren W."/>
            <person name="Wilson R.K."/>
        </authorList>
    </citation>
    <scope>NUCLEOTIDE SEQUENCE [LARGE SCALE GENOMIC DNA]</scope>
    <source>
        <strain evidence="2">IAEA</strain>
    </source>
</reference>
<reference evidence="1" key="2">
    <citation type="submission" date="2020-05" db="UniProtKB">
        <authorList>
            <consortium name="EnsemblMetazoa"/>
        </authorList>
    </citation>
    <scope>IDENTIFICATION</scope>
    <source>
        <strain evidence="1">IAEA</strain>
    </source>
</reference>
<dbReference type="VEuPathDB" id="VectorBase:GPAI042905"/>
<evidence type="ECO:0000313" key="2">
    <source>
        <dbReference type="Proteomes" id="UP000092445"/>
    </source>
</evidence>
<dbReference type="AlphaFoldDB" id="A0A1B0AE73"/>
<keyword evidence="2" id="KW-1185">Reference proteome</keyword>